<organism evidence="1 2">
    <name type="scientific">Rhododendron griersonianum</name>
    <dbReference type="NCBI Taxonomy" id="479676"/>
    <lineage>
        <taxon>Eukaryota</taxon>
        <taxon>Viridiplantae</taxon>
        <taxon>Streptophyta</taxon>
        <taxon>Embryophyta</taxon>
        <taxon>Tracheophyta</taxon>
        <taxon>Spermatophyta</taxon>
        <taxon>Magnoliopsida</taxon>
        <taxon>eudicotyledons</taxon>
        <taxon>Gunneridae</taxon>
        <taxon>Pentapetalae</taxon>
        <taxon>asterids</taxon>
        <taxon>Ericales</taxon>
        <taxon>Ericaceae</taxon>
        <taxon>Ericoideae</taxon>
        <taxon>Rhodoreae</taxon>
        <taxon>Rhododendron</taxon>
    </lineage>
</organism>
<evidence type="ECO:0000313" key="2">
    <source>
        <dbReference type="Proteomes" id="UP000823749"/>
    </source>
</evidence>
<gene>
    <name evidence="1" type="ORF">RHGRI_026794</name>
</gene>
<evidence type="ECO:0000313" key="1">
    <source>
        <dbReference type="EMBL" id="KAG5532281.1"/>
    </source>
</evidence>
<name>A0AAV6IU39_9ERIC</name>
<accession>A0AAV6IU39</accession>
<sequence>MLGKACVYIDENKARRLRLRFDPGDDDSVDFDVNEALEDDISGDSRVELLDDKLTNKQNLSVDVELGGGNSDELALKKAGLLVGLVPEDAPSQALFLLRLKRSQRKIRKKKLITEFGLKAVNLKNKDKVVSSHDIRNRNSTLIMQAHKWMDTGALLGAKYNEDENFMLRISIEMEGKKTDKEVGDFDDVEEGASISLEL</sequence>
<dbReference type="EMBL" id="JACTNZ010000009">
    <property type="protein sequence ID" value="KAG5532281.1"/>
    <property type="molecule type" value="Genomic_DNA"/>
</dbReference>
<keyword evidence="2" id="KW-1185">Reference proteome</keyword>
<proteinExistence type="predicted"/>
<protein>
    <submittedName>
        <fullName evidence="1">Uncharacterized protein</fullName>
    </submittedName>
</protein>
<dbReference type="Proteomes" id="UP000823749">
    <property type="component" value="Chromosome 9"/>
</dbReference>
<comment type="caution">
    <text evidence="1">The sequence shown here is derived from an EMBL/GenBank/DDBJ whole genome shotgun (WGS) entry which is preliminary data.</text>
</comment>
<dbReference type="AlphaFoldDB" id="A0AAV6IU39"/>
<reference evidence="1" key="1">
    <citation type="submission" date="2020-08" db="EMBL/GenBank/DDBJ databases">
        <title>Plant Genome Project.</title>
        <authorList>
            <person name="Zhang R.-G."/>
        </authorList>
    </citation>
    <scope>NUCLEOTIDE SEQUENCE</scope>
    <source>
        <strain evidence="1">WSP0</strain>
        <tissue evidence="1">Leaf</tissue>
    </source>
</reference>